<name>A0ABP0EYL7_CLALP</name>
<reference evidence="1 2" key="1">
    <citation type="submission" date="2024-02" db="EMBL/GenBank/DDBJ databases">
        <authorList>
            <person name="Daric V."/>
            <person name="Darras S."/>
        </authorList>
    </citation>
    <scope>NUCLEOTIDE SEQUENCE [LARGE SCALE GENOMIC DNA]</scope>
</reference>
<gene>
    <name evidence="1" type="ORF">CVLEPA_LOCUS736</name>
</gene>
<organism evidence="1 2">
    <name type="scientific">Clavelina lepadiformis</name>
    <name type="common">Light-bulb sea squirt</name>
    <name type="synonym">Ascidia lepadiformis</name>
    <dbReference type="NCBI Taxonomy" id="159417"/>
    <lineage>
        <taxon>Eukaryota</taxon>
        <taxon>Metazoa</taxon>
        <taxon>Chordata</taxon>
        <taxon>Tunicata</taxon>
        <taxon>Ascidiacea</taxon>
        <taxon>Aplousobranchia</taxon>
        <taxon>Clavelinidae</taxon>
        <taxon>Clavelina</taxon>
    </lineage>
</organism>
<dbReference type="Proteomes" id="UP001642483">
    <property type="component" value="Unassembled WGS sequence"/>
</dbReference>
<dbReference type="EMBL" id="CAWYQH010000001">
    <property type="protein sequence ID" value="CAK8671691.1"/>
    <property type="molecule type" value="Genomic_DNA"/>
</dbReference>
<protein>
    <submittedName>
        <fullName evidence="1">Uncharacterized protein</fullName>
    </submittedName>
</protein>
<accession>A0ABP0EYL7</accession>
<proteinExistence type="predicted"/>
<keyword evidence="2" id="KW-1185">Reference proteome</keyword>
<evidence type="ECO:0000313" key="2">
    <source>
        <dbReference type="Proteomes" id="UP001642483"/>
    </source>
</evidence>
<comment type="caution">
    <text evidence="1">The sequence shown here is derived from an EMBL/GenBank/DDBJ whole genome shotgun (WGS) entry which is preliminary data.</text>
</comment>
<sequence>MQGLILPSQTLGSHESQCTPASSFQTGILLLHNKHLGESCRIMLSGTNPHSSGSKLFLVFHYKKICCFLNCLQQR</sequence>
<evidence type="ECO:0000313" key="1">
    <source>
        <dbReference type="EMBL" id="CAK8671691.1"/>
    </source>
</evidence>